<feature type="binding site" evidence="7">
    <location>
        <position position="95"/>
    </location>
    <ligand>
        <name>4-imidazolone-5-propanoate</name>
        <dbReference type="ChEBI" id="CHEBI:77893"/>
    </ligand>
</feature>
<dbReference type="EMBL" id="PNIL01000014">
    <property type="protein sequence ID" value="PMP68576.1"/>
    <property type="molecule type" value="Genomic_DNA"/>
</dbReference>
<comment type="catalytic activity">
    <reaction evidence="7">
        <text>4-imidazolone-5-propanoate + H2O = N-formimidoyl-L-glutamate</text>
        <dbReference type="Rhea" id="RHEA:23660"/>
        <dbReference type="ChEBI" id="CHEBI:15377"/>
        <dbReference type="ChEBI" id="CHEBI:58928"/>
        <dbReference type="ChEBI" id="CHEBI:77893"/>
        <dbReference type="EC" id="3.5.2.7"/>
    </reaction>
</comment>
<evidence type="ECO:0000256" key="7">
    <source>
        <dbReference type="HAMAP-Rule" id="MF_00372"/>
    </source>
</evidence>
<dbReference type="GO" id="GO:0019556">
    <property type="term" value="P:L-histidine catabolic process to glutamate and formamide"/>
    <property type="evidence" value="ECO:0007669"/>
    <property type="project" value="UniProtKB-UniRule"/>
</dbReference>
<dbReference type="PANTHER" id="PTHR42752:SF1">
    <property type="entry name" value="IMIDAZOLONEPROPIONASE-RELATED"/>
    <property type="match status" value="1"/>
</dbReference>
<evidence type="ECO:0000256" key="3">
    <source>
        <dbReference type="ARBA" id="ARBA00022801"/>
    </source>
</evidence>
<feature type="binding site" evidence="7">
    <location>
        <position position="88"/>
    </location>
    <ligand>
        <name>Fe(3+)</name>
        <dbReference type="ChEBI" id="CHEBI:29034"/>
    </ligand>
</feature>
<dbReference type="EC" id="3.5.2.7" evidence="1 7"/>
<comment type="cofactor">
    <cofactor evidence="7">
        <name>Zn(2+)</name>
        <dbReference type="ChEBI" id="CHEBI:29105"/>
    </cofactor>
    <cofactor evidence="7">
        <name>Fe(3+)</name>
        <dbReference type="ChEBI" id="CHEBI:29034"/>
    </cofactor>
    <text evidence="7">Binds 1 zinc or iron ion per subunit.</text>
</comment>
<dbReference type="HAMAP" id="MF_00372">
    <property type="entry name" value="HutI"/>
    <property type="match status" value="1"/>
</dbReference>
<dbReference type="InterPro" id="IPR011059">
    <property type="entry name" value="Metal-dep_hydrolase_composite"/>
</dbReference>
<proteinExistence type="inferred from homology"/>
<dbReference type="Proteomes" id="UP000237040">
    <property type="component" value="Unassembled WGS sequence"/>
</dbReference>
<dbReference type="GO" id="GO:0050480">
    <property type="term" value="F:imidazolonepropionase activity"/>
    <property type="evidence" value="ECO:0007669"/>
    <property type="project" value="UniProtKB-UniRule"/>
</dbReference>
<feature type="binding site" evidence="7">
    <location>
        <position position="260"/>
    </location>
    <ligand>
        <name>4-imidazolone-5-propanoate</name>
        <dbReference type="ChEBI" id="CHEBI:77893"/>
    </ligand>
</feature>
<dbReference type="GO" id="GO:0005737">
    <property type="term" value="C:cytoplasm"/>
    <property type="evidence" value="ECO:0007669"/>
    <property type="project" value="UniProtKB-SubCell"/>
</dbReference>
<dbReference type="InterPro" id="IPR006680">
    <property type="entry name" value="Amidohydro-rel"/>
</dbReference>
<evidence type="ECO:0000256" key="6">
    <source>
        <dbReference type="ARBA" id="ARBA00023004"/>
    </source>
</evidence>
<evidence type="ECO:0000256" key="5">
    <source>
        <dbReference type="ARBA" id="ARBA00022833"/>
    </source>
</evidence>
<comment type="pathway">
    <text evidence="7">Amino-acid degradation; L-histidine degradation into L-glutamate; N-formimidoyl-L-glutamate from L-histidine: step 3/3.</text>
</comment>
<dbReference type="FunFam" id="3.20.20.140:FF:000007">
    <property type="entry name" value="Imidazolonepropionase"/>
    <property type="match status" value="1"/>
</dbReference>
<evidence type="ECO:0000256" key="2">
    <source>
        <dbReference type="ARBA" id="ARBA00022723"/>
    </source>
</evidence>
<dbReference type="RefSeq" id="WP_424586965.1">
    <property type="nucleotide sequence ID" value="NZ_JBNAUB010000028.1"/>
</dbReference>
<feature type="binding site" evidence="7">
    <location>
        <position position="86"/>
    </location>
    <ligand>
        <name>Fe(3+)</name>
        <dbReference type="ChEBI" id="CHEBI:29034"/>
    </ligand>
</feature>
<comment type="caution">
    <text evidence="9">The sequence shown here is derived from an EMBL/GenBank/DDBJ whole genome shotgun (WGS) entry which is preliminary data.</text>
</comment>
<dbReference type="SUPFAM" id="SSF51556">
    <property type="entry name" value="Metallo-dependent hydrolases"/>
    <property type="match status" value="1"/>
</dbReference>
<comment type="subcellular location">
    <subcellularLocation>
        <location evidence="7">Cytoplasm</location>
    </subcellularLocation>
</comment>
<dbReference type="Gene3D" id="3.20.20.140">
    <property type="entry name" value="Metal-dependent hydrolases"/>
    <property type="match status" value="1"/>
</dbReference>
<evidence type="ECO:0000313" key="9">
    <source>
        <dbReference type="EMBL" id="PMP68576.1"/>
    </source>
</evidence>
<keyword evidence="4 7" id="KW-0369">Histidine metabolism</keyword>
<gene>
    <name evidence="7" type="primary">hutI</name>
    <name evidence="9" type="ORF">C0189_00905</name>
</gene>
<dbReference type="CDD" id="cd01296">
    <property type="entry name" value="Imidazolone-5PH"/>
    <property type="match status" value="1"/>
</dbReference>
<feature type="binding site" evidence="7">
    <location>
        <position position="334"/>
    </location>
    <ligand>
        <name>N-formimidoyl-L-glutamate</name>
        <dbReference type="ChEBI" id="CHEBI:58928"/>
    </ligand>
</feature>
<organism evidence="9 10">
    <name type="scientific">Caldisericum exile</name>
    <dbReference type="NCBI Taxonomy" id="693075"/>
    <lineage>
        <taxon>Bacteria</taxon>
        <taxon>Pseudomonadati</taxon>
        <taxon>Caldisericota/Cryosericota group</taxon>
        <taxon>Caldisericota</taxon>
        <taxon>Caldisericia</taxon>
        <taxon>Caldisericales</taxon>
        <taxon>Caldisericaceae</taxon>
        <taxon>Caldisericum</taxon>
    </lineage>
</organism>
<keyword evidence="3 7" id="KW-0378">Hydrolase</keyword>
<evidence type="ECO:0000259" key="8">
    <source>
        <dbReference type="Pfam" id="PF01979"/>
    </source>
</evidence>
<feature type="binding site" evidence="7">
    <location>
        <position position="332"/>
    </location>
    <ligand>
        <name>Zn(2+)</name>
        <dbReference type="ChEBI" id="CHEBI:29105"/>
    </ligand>
</feature>
<feature type="binding site" evidence="7">
    <location>
        <position position="192"/>
    </location>
    <ligand>
        <name>4-imidazolone-5-propanoate</name>
        <dbReference type="ChEBI" id="CHEBI:77893"/>
    </ligand>
</feature>
<dbReference type="GO" id="GO:0008270">
    <property type="term" value="F:zinc ion binding"/>
    <property type="evidence" value="ECO:0007669"/>
    <property type="project" value="UniProtKB-UniRule"/>
</dbReference>
<reference evidence="9 10" key="1">
    <citation type="submission" date="2018-01" db="EMBL/GenBank/DDBJ databases">
        <title>Metagenomic assembled genomes from two thermal pools in the Uzon Caldera, Kamchatka, Russia.</title>
        <authorList>
            <person name="Wilkins L."/>
            <person name="Ettinger C."/>
        </authorList>
    </citation>
    <scope>NUCLEOTIDE SEQUENCE [LARGE SCALE GENOMIC DNA]</scope>
    <source>
        <strain evidence="9">ZAV-07</strain>
    </source>
</reference>
<feature type="binding site" evidence="7">
    <location>
        <position position="86"/>
    </location>
    <ligand>
        <name>Zn(2+)</name>
        <dbReference type="ChEBI" id="CHEBI:29105"/>
    </ligand>
</feature>
<keyword evidence="2 7" id="KW-0479">Metal-binding</keyword>
<comment type="function">
    <text evidence="7">Catalyzes the hydrolytic cleavage of the carbon-nitrogen bond in imidazolone-5-propanoate to yield N-formimidoyl-L-glutamate. It is the third step in the universal histidine degradation pathway.</text>
</comment>
<feature type="binding site" evidence="7">
    <location>
        <position position="257"/>
    </location>
    <ligand>
        <name>Fe(3+)</name>
        <dbReference type="ChEBI" id="CHEBI:29034"/>
    </ligand>
</feature>
<keyword evidence="7" id="KW-0963">Cytoplasm</keyword>
<dbReference type="UniPathway" id="UPA00379">
    <property type="reaction ID" value="UER00551"/>
</dbReference>
<dbReference type="InterPro" id="IPR005920">
    <property type="entry name" value="HutI"/>
</dbReference>
<feature type="binding site" evidence="7">
    <location>
        <position position="257"/>
    </location>
    <ligand>
        <name>Zn(2+)</name>
        <dbReference type="ChEBI" id="CHEBI:29105"/>
    </ligand>
</feature>
<feature type="binding site" evidence="7">
    <location>
        <position position="159"/>
    </location>
    <ligand>
        <name>N-formimidoyl-L-glutamate</name>
        <dbReference type="ChEBI" id="CHEBI:58928"/>
    </ligand>
</feature>
<dbReference type="Pfam" id="PF01979">
    <property type="entry name" value="Amidohydro_1"/>
    <property type="match status" value="1"/>
</dbReference>
<dbReference type="GO" id="GO:0005506">
    <property type="term" value="F:iron ion binding"/>
    <property type="evidence" value="ECO:0007669"/>
    <property type="project" value="UniProtKB-UniRule"/>
</dbReference>
<evidence type="ECO:0000256" key="1">
    <source>
        <dbReference type="ARBA" id="ARBA00012864"/>
    </source>
</evidence>
<feature type="binding site" evidence="7">
    <location>
        <position position="336"/>
    </location>
    <ligand>
        <name>N-formimidoyl-L-glutamate</name>
        <dbReference type="ChEBI" id="CHEBI:58928"/>
    </ligand>
</feature>
<dbReference type="Gene3D" id="2.30.40.10">
    <property type="entry name" value="Urease, subunit C, domain 1"/>
    <property type="match status" value="1"/>
</dbReference>
<name>A0A2J6WFM5_9BACT</name>
<dbReference type="NCBIfam" id="TIGR01224">
    <property type="entry name" value="hutI"/>
    <property type="match status" value="1"/>
</dbReference>
<feature type="binding site" evidence="7">
    <location>
        <position position="88"/>
    </location>
    <ligand>
        <name>Zn(2+)</name>
        <dbReference type="ChEBI" id="CHEBI:29105"/>
    </ligand>
</feature>
<comment type="similarity">
    <text evidence="7">Belongs to the metallo-dependent hydrolases superfamily. HutI family.</text>
</comment>
<dbReference type="InterPro" id="IPR032466">
    <property type="entry name" value="Metal_Hydrolase"/>
</dbReference>
<accession>A0A2J6WFM5</accession>
<keyword evidence="5 7" id="KW-0862">Zinc</keyword>
<feature type="binding site" evidence="7">
    <location>
        <position position="332"/>
    </location>
    <ligand>
        <name>Fe(3+)</name>
        <dbReference type="ChEBI" id="CHEBI:29034"/>
    </ligand>
</feature>
<evidence type="ECO:0000256" key="4">
    <source>
        <dbReference type="ARBA" id="ARBA00022808"/>
    </source>
</evidence>
<feature type="binding site" evidence="7">
    <location>
        <position position="337"/>
    </location>
    <ligand>
        <name>4-imidazolone-5-propanoate</name>
        <dbReference type="ChEBI" id="CHEBI:77893"/>
    </ligand>
</feature>
<feature type="binding site" evidence="7">
    <location>
        <position position="159"/>
    </location>
    <ligand>
        <name>4-imidazolone-5-propanoate</name>
        <dbReference type="ChEBI" id="CHEBI:77893"/>
    </ligand>
</feature>
<feature type="domain" description="Amidohydrolase-related" evidence="8">
    <location>
        <begin position="77"/>
        <end position="419"/>
    </location>
</feature>
<keyword evidence="6 7" id="KW-0408">Iron</keyword>
<sequence length="423" mass="47060">METQLADLIIFNAKELLTLVEDTTVEGTEKDKKLGLIHDGAVAVKDKKIIAVGKSDEVIKSVRIGKHTYQIDASNKVVMPGFVDPHTHLIFAHTREKEFILRHQGVQESKILKEENTGIISTVRHTRKATFEELLEETKKHLSYLVDWGTTTVEIKSGYGLNLEEEIKMLKIAKYLKENTPINIKSTLLAAHVIPPEYHMRDEKYVELVVEDIIPIIAKNDLADFNDVWCEKGQFTREQAKKILSQGKKMGLKPKIHADEYSDSGGAEVAAAVQAISADHLVHSNEGGLKKMKEANVTAVLLPCTMFFLGKDTYPNYELMKDIGLTVALGTDFNPGTSFCPSMPFIITLAIMKLKMTVEDAIIASTKNAAKAIDMEKEVGTLEVGKRANINILDIGHYEEIPYRVAQNYVETVISNGEILKGG</sequence>
<dbReference type="SUPFAM" id="SSF51338">
    <property type="entry name" value="Composite domain of metallo-dependent hydrolases"/>
    <property type="match status" value="1"/>
</dbReference>
<evidence type="ECO:0000313" key="10">
    <source>
        <dbReference type="Proteomes" id="UP000237040"/>
    </source>
</evidence>
<protein>
    <recommendedName>
        <fullName evidence="1 7">Imidazolonepropionase</fullName>
        <ecNumber evidence="1 7">3.5.2.7</ecNumber>
    </recommendedName>
    <alternativeName>
        <fullName evidence="7">Imidazolone-5-propionate hydrolase</fullName>
    </alternativeName>
</protein>
<dbReference type="GO" id="GO:0019557">
    <property type="term" value="P:L-histidine catabolic process to glutamate and formate"/>
    <property type="evidence" value="ECO:0007669"/>
    <property type="project" value="UniProtKB-UniPathway"/>
</dbReference>
<dbReference type="PANTHER" id="PTHR42752">
    <property type="entry name" value="IMIDAZOLONEPROPIONASE"/>
    <property type="match status" value="1"/>
</dbReference>
<dbReference type="AlphaFoldDB" id="A0A2J6WFM5"/>